<feature type="transmembrane region" description="Helical" evidence="1">
    <location>
        <begin position="105"/>
        <end position="127"/>
    </location>
</feature>
<name>A0A2V1E9V9_9PLEO</name>
<keyword evidence="1" id="KW-0812">Transmembrane</keyword>
<keyword evidence="1" id="KW-0472">Membrane</keyword>
<dbReference type="AlphaFoldDB" id="A0A2V1E9V9"/>
<protein>
    <submittedName>
        <fullName evidence="2">Uncharacterized protein</fullName>
    </submittedName>
</protein>
<evidence type="ECO:0000313" key="3">
    <source>
        <dbReference type="Proteomes" id="UP000244855"/>
    </source>
</evidence>
<keyword evidence="1" id="KW-1133">Transmembrane helix</keyword>
<evidence type="ECO:0000313" key="2">
    <source>
        <dbReference type="EMBL" id="PVI06015.1"/>
    </source>
</evidence>
<dbReference type="Proteomes" id="UP000244855">
    <property type="component" value="Unassembled WGS sequence"/>
</dbReference>
<sequence>MFEQTNAKEGWSGWGFADPIRAGGEEAEGHRCGINSLLFKCQPQHDDSLHAFRIERPRCHEMSPRRPNTKPRHAVRTISLKDDGLPHPNDKVFIANLRFPRSPHFISNVVAAMALNIIITIITTAYLGTPSPGFIIRLELPVQAVLGGWEPPSVSSSCKLPLLQISPVDSQPRGRICRAQTSSAPRLF</sequence>
<organism evidence="2 3">
    <name type="scientific">Periconia macrospinosa</name>
    <dbReference type="NCBI Taxonomy" id="97972"/>
    <lineage>
        <taxon>Eukaryota</taxon>
        <taxon>Fungi</taxon>
        <taxon>Dikarya</taxon>
        <taxon>Ascomycota</taxon>
        <taxon>Pezizomycotina</taxon>
        <taxon>Dothideomycetes</taxon>
        <taxon>Pleosporomycetidae</taxon>
        <taxon>Pleosporales</taxon>
        <taxon>Massarineae</taxon>
        <taxon>Periconiaceae</taxon>
        <taxon>Periconia</taxon>
    </lineage>
</organism>
<proteinExistence type="predicted"/>
<keyword evidence="3" id="KW-1185">Reference proteome</keyword>
<reference evidence="2 3" key="1">
    <citation type="journal article" date="2018" name="Sci. Rep.">
        <title>Comparative genomics provides insights into the lifestyle and reveals functional heterogeneity of dark septate endophytic fungi.</title>
        <authorList>
            <person name="Knapp D.G."/>
            <person name="Nemeth J.B."/>
            <person name="Barry K."/>
            <person name="Hainaut M."/>
            <person name="Henrissat B."/>
            <person name="Johnson J."/>
            <person name="Kuo A."/>
            <person name="Lim J.H.P."/>
            <person name="Lipzen A."/>
            <person name="Nolan M."/>
            <person name="Ohm R.A."/>
            <person name="Tamas L."/>
            <person name="Grigoriev I.V."/>
            <person name="Spatafora J.W."/>
            <person name="Nagy L.G."/>
            <person name="Kovacs G.M."/>
        </authorList>
    </citation>
    <scope>NUCLEOTIDE SEQUENCE [LARGE SCALE GENOMIC DNA]</scope>
    <source>
        <strain evidence="2 3">DSE2036</strain>
    </source>
</reference>
<accession>A0A2V1E9V9</accession>
<dbReference type="EMBL" id="KZ805311">
    <property type="protein sequence ID" value="PVI06015.1"/>
    <property type="molecule type" value="Genomic_DNA"/>
</dbReference>
<gene>
    <name evidence="2" type="ORF">DM02DRAFT_623699</name>
</gene>
<evidence type="ECO:0000256" key="1">
    <source>
        <dbReference type="SAM" id="Phobius"/>
    </source>
</evidence>